<dbReference type="InterPro" id="IPR038883">
    <property type="entry name" value="AN11006-like"/>
</dbReference>
<dbReference type="OrthoDB" id="62952at2759"/>
<reference evidence="2" key="1">
    <citation type="journal article" date="2020" name="Stud. Mycol.">
        <title>101 Dothideomycetes genomes: a test case for predicting lifestyles and emergence of pathogens.</title>
        <authorList>
            <person name="Haridas S."/>
            <person name="Albert R."/>
            <person name="Binder M."/>
            <person name="Bloem J."/>
            <person name="Labutti K."/>
            <person name="Salamov A."/>
            <person name="Andreopoulos B."/>
            <person name="Baker S."/>
            <person name="Barry K."/>
            <person name="Bills G."/>
            <person name="Bluhm B."/>
            <person name="Cannon C."/>
            <person name="Castanera R."/>
            <person name="Culley D."/>
            <person name="Daum C."/>
            <person name="Ezra D."/>
            <person name="Gonzalez J."/>
            <person name="Henrissat B."/>
            <person name="Kuo A."/>
            <person name="Liang C."/>
            <person name="Lipzen A."/>
            <person name="Lutzoni F."/>
            <person name="Magnuson J."/>
            <person name="Mondo S."/>
            <person name="Nolan M."/>
            <person name="Ohm R."/>
            <person name="Pangilinan J."/>
            <person name="Park H.-J."/>
            <person name="Ramirez L."/>
            <person name="Alfaro M."/>
            <person name="Sun H."/>
            <person name="Tritt A."/>
            <person name="Yoshinaga Y."/>
            <person name="Zwiers L.-H."/>
            <person name="Turgeon B."/>
            <person name="Goodwin S."/>
            <person name="Spatafora J."/>
            <person name="Crous P."/>
            <person name="Grigoriev I."/>
        </authorList>
    </citation>
    <scope>NUCLEOTIDE SEQUENCE</scope>
    <source>
        <strain evidence="2">CBS 207.26</strain>
    </source>
</reference>
<dbReference type="Proteomes" id="UP000800200">
    <property type="component" value="Unassembled WGS sequence"/>
</dbReference>
<dbReference type="EMBL" id="ML994618">
    <property type="protein sequence ID" value="KAF2190510.1"/>
    <property type="molecule type" value="Genomic_DNA"/>
</dbReference>
<dbReference type="PANTHER" id="PTHR42085">
    <property type="entry name" value="F-BOX DOMAIN-CONTAINING PROTEIN"/>
    <property type="match status" value="1"/>
</dbReference>
<keyword evidence="3" id="KW-1185">Reference proteome</keyword>
<feature type="region of interest" description="Disordered" evidence="1">
    <location>
        <begin position="1"/>
        <end position="30"/>
    </location>
</feature>
<evidence type="ECO:0000256" key="1">
    <source>
        <dbReference type="SAM" id="MobiDB-lite"/>
    </source>
</evidence>
<dbReference type="PANTHER" id="PTHR42085:SF1">
    <property type="entry name" value="F-BOX DOMAIN-CONTAINING PROTEIN"/>
    <property type="match status" value="1"/>
</dbReference>
<sequence>MPKRKSSDPERGYSSSKLHEVVRQSPSLQKSPGFSPFLELPAELRLSIYEYLVVANEPLQGRPAKENKAYCLSLAILRVNRQVYEEARSIFFGKNTFLITSVPEPNNGQTSPEGRGQFDPPLRRDRWQFIRHLTIDLLYYPTRPIREPRDDSSESWKPIDPGAAAYIANLISILESCGPKLQSLRLAAKVDESFCARKSLTSFFMCERDRAFNRALATVALSEMPFHFDFPDCFYHMEVNPKIFVTRSIFLLACQIMFCQSQVRIDRLLSAFENGRLVQNRAPKERTDLAPFVNQVWTGKARTDLDVL</sequence>
<evidence type="ECO:0000313" key="2">
    <source>
        <dbReference type="EMBL" id="KAF2190510.1"/>
    </source>
</evidence>
<dbReference type="AlphaFoldDB" id="A0A6A6EK70"/>
<accession>A0A6A6EK70</accession>
<name>A0A6A6EK70_9PEZI</name>
<evidence type="ECO:0000313" key="3">
    <source>
        <dbReference type="Proteomes" id="UP000800200"/>
    </source>
</evidence>
<feature type="compositionally biased region" description="Basic and acidic residues" evidence="1">
    <location>
        <begin position="1"/>
        <end position="22"/>
    </location>
</feature>
<evidence type="ECO:0008006" key="4">
    <source>
        <dbReference type="Google" id="ProtNLM"/>
    </source>
</evidence>
<proteinExistence type="predicted"/>
<gene>
    <name evidence="2" type="ORF">K469DRAFT_721385</name>
</gene>
<organism evidence="2 3">
    <name type="scientific">Zopfia rhizophila CBS 207.26</name>
    <dbReference type="NCBI Taxonomy" id="1314779"/>
    <lineage>
        <taxon>Eukaryota</taxon>
        <taxon>Fungi</taxon>
        <taxon>Dikarya</taxon>
        <taxon>Ascomycota</taxon>
        <taxon>Pezizomycotina</taxon>
        <taxon>Dothideomycetes</taxon>
        <taxon>Dothideomycetes incertae sedis</taxon>
        <taxon>Zopfiaceae</taxon>
        <taxon>Zopfia</taxon>
    </lineage>
</organism>
<protein>
    <recommendedName>
        <fullName evidence="4">F-box domain-containing protein</fullName>
    </recommendedName>
</protein>